<dbReference type="PROSITE" id="PS50115">
    <property type="entry name" value="ARFGAP"/>
    <property type="match status" value="1"/>
</dbReference>
<feature type="domain" description="Arf-GAP" evidence="7">
    <location>
        <begin position="8"/>
        <end position="114"/>
    </location>
</feature>
<dbReference type="RefSeq" id="XP_028882434.1">
    <property type="nucleotide sequence ID" value="XM_029026319.1"/>
</dbReference>
<dbReference type="Proteomes" id="UP000192257">
    <property type="component" value="Unassembled WGS sequence"/>
</dbReference>
<dbReference type="CDD" id="cd08830">
    <property type="entry name" value="ArfGap_ArfGap1"/>
    <property type="match status" value="1"/>
</dbReference>
<organism evidence="8 9">
    <name type="scientific">Trypanosoma theileri</name>
    <dbReference type="NCBI Taxonomy" id="67003"/>
    <lineage>
        <taxon>Eukaryota</taxon>
        <taxon>Discoba</taxon>
        <taxon>Euglenozoa</taxon>
        <taxon>Kinetoplastea</taxon>
        <taxon>Metakinetoplastina</taxon>
        <taxon>Trypanosomatida</taxon>
        <taxon>Trypanosomatidae</taxon>
        <taxon>Trypanosoma</taxon>
    </lineage>
</organism>
<keyword evidence="4" id="KW-0862">Zinc</keyword>
<evidence type="ECO:0000259" key="7">
    <source>
        <dbReference type="PROSITE" id="PS50115"/>
    </source>
</evidence>
<keyword evidence="1" id="KW-0343">GTPase activation</keyword>
<evidence type="ECO:0000313" key="9">
    <source>
        <dbReference type="Proteomes" id="UP000192257"/>
    </source>
</evidence>
<dbReference type="GO" id="GO:0005096">
    <property type="term" value="F:GTPase activator activity"/>
    <property type="evidence" value="ECO:0007669"/>
    <property type="project" value="UniProtKB-KW"/>
</dbReference>
<dbReference type="InterPro" id="IPR001164">
    <property type="entry name" value="ArfGAP_dom"/>
</dbReference>
<reference evidence="8 9" key="1">
    <citation type="submission" date="2017-03" db="EMBL/GenBank/DDBJ databases">
        <title>An alternative strategy for trypanosome survival in the mammalian bloodstream revealed through genome and transcriptome analysis of the ubiquitous bovine parasite Trypanosoma (Megatrypanum) theileri.</title>
        <authorList>
            <person name="Kelly S."/>
            <person name="Ivens A."/>
            <person name="Mott A."/>
            <person name="O'Neill E."/>
            <person name="Emms D."/>
            <person name="Macleod O."/>
            <person name="Voorheis P."/>
            <person name="Matthews J."/>
            <person name="Matthews K."/>
            <person name="Carrington M."/>
        </authorList>
    </citation>
    <scope>NUCLEOTIDE SEQUENCE [LARGE SCALE GENOMIC DNA]</scope>
    <source>
        <strain evidence="8">Edinburgh</strain>
    </source>
</reference>
<dbReference type="GeneID" id="39986099"/>
<dbReference type="PRINTS" id="PR00405">
    <property type="entry name" value="REVINTRACTNG"/>
</dbReference>
<dbReference type="OrthoDB" id="983479at2759"/>
<evidence type="ECO:0000256" key="6">
    <source>
        <dbReference type="SAM" id="MobiDB-lite"/>
    </source>
</evidence>
<evidence type="ECO:0000256" key="3">
    <source>
        <dbReference type="ARBA" id="ARBA00022771"/>
    </source>
</evidence>
<dbReference type="EMBL" id="NBCO01000017">
    <property type="protein sequence ID" value="ORC88368.1"/>
    <property type="molecule type" value="Genomic_DNA"/>
</dbReference>
<evidence type="ECO:0000256" key="4">
    <source>
        <dbReference type="ARBA" id="ARBA00022833"/>
    </source>
</evidence>
<name>A0A1X0NUZ4_9TRYP</name>
<evidence type="ECO:0000256" key="5">
    <source>
        <dbReference type="PROSITE-ProRule" id="PRU00288"/>
    </source>
</evidence>
<feature type="compositionally biased region" description="Polar residues" evidence="6">
    <location>
        <begin position="276"/>
        <end position="319"/>
    </location>
</feature>
<dbReference type="GO" id="GO:0000139">
    <property type="term" value="C:Golgi membrane"/>
    <property type="evidence" value="ECO:0007669"/>
    <property type="project" value="GOC"/>
</dbReference>
<dbReference type="PANTHER" id="PTHR45686:SF4">
    <property type="entry name" value="ADP-RIBOSYLATION FACTOR GTPASE ACTIVATING PROTEIN 3, ISOFORM H"/>
    <property type="match status" value="1"/>
</dbReference>
<dbReference type="InterPro" id="IPR038508">
    <property type="entry name" value="ArfGAP_dom_sf"/>
</dbReference>
<dbReference type="SUPFAM" id="SSF57863">
    <property type="entry name" value="ArfGap/RecO-like zinc finger"/>
    <property type="match status" value="1"/>
</dbReference>
<evidence type="ECO:0000313" key="8">
    <source>
        <dbReference type="EMBL" id="ORC88368.1"/>
    </source>
</evidence>
<gene>
    <name evidence="8" type="ORF">TM35_000172400</name>
</gene>
<dbReference type="SMART" id="SM00105">
    <property type="entry name" value="ArfGap"/>
    <property type="match status" value="1"/>
</dbReference>
<feature type="region of interest" description="Disordered" evidence="6">
    <location>
        <begin position="266"/>
        <end position="349"/>
    </location>
</feature>
<dbReference type="STRING" id="67003.A0A1X0NUZ4"/>
<dbReference type="Gene3D" id="1.10.220.150">
    <property type="entry name" value="Arf GTPase activating protein"/>
    <property type="match status" value="1"/>
</dbReference>
<dbReference type="VEuPathDB" id="TriTrypDB:TM35_000172400"/>
<dbReference type="AlphaFoldDB" id="A0A1X0NUZ4"/>
<dbReference type="Pfam" id="PF01412">
    <property type="entry name" value="ArfGap"/>
    <property type="match status" value="1"/>
</dbReference>
<keyword evidence="9" id="KW-1185">Reference proteome</keyword>
<evidence type="ECO:0000256" key="1">
    <source>
        <dbReference type="ARBA" id="ARBA00022468"/>
    </source>
</evidence>
<dbReference type="InterPro" id="IPR037278">
    <property type="entry name" value="ARFGAP/RecO"/>
</dbReference>
<keyword evidence="3 5" id="KW-0863">Zinc-finger</keyword>
<accession>A0A1X0NUZ4</accession>
<comment type="caution">
    <text evidence="8">The sequence shown here is derived from an EMBL/GenBank/DDBJ whole genome shotgun (WGS) entry which is preliminary data.</text>
</comment>
<keyword evidence="2" id="KW-0479">Metal-binding</keyword>
<dbReference type="GO" id="GO:0048205">
    <property type="term" value="P:COPI coating of Golgi vesicle"/>
    <property type="evidence" value="ECO:0007669"/>
    <property type="project" value="TreeGrafter"/>
</dbReference>
<sequence length="349" mass="38525">MTHSKEDTKVFADIIARDSECKKCFECGSPNPQWCDVHHGIFICLDCSGVHRSLGVHLSFVRSSTMDGWTNWRPEKLKQMQLGGNRRAREYFERHDVPRLPIQARYESLAALRYAAMLEAEALGQPFSEETWTPPEWYDRLRQQQQQQRGAGGVPLQAPQQHRPITGMGNSNNNNNNAGGGDWYNSLASGWATFSKKTTELAETASSQARTLIRDTNVDDVKTKLASGWFTVSDYANQLSSKITTIAAGNDDDGLTGLTAKARMAAQENDVAPSGTRGTSNSAQQGSTMALSSGFTGVSRSTDNTNQQQESFWPESQAQKGGVPENTLKANNSRAPLKRKDSGEWAWDE</sequence>
<dbReference type="PANTHER" id="PTHR45686">
    <property type="entry name" value="ADP-RIBOSYLATION FACTOR GTPASE ACTIVATING PROTEIN 3, ISOFORM H-RELATED"/>
    <property type="match status" value="1"/>
</dbReference>
<evidence type="ECO:0000256" key="2">
    <source>
        <dbReference type="ARBA" id="ARBA00022723"/>
    </source>
</evidence>
<dbReference type="GO" id="GO:0008270">
    <property type="term" value="F:zinc ion binding"/>
    <property type="evidence" value="ECO:0007669"/>
    <property type="project" value="UniProtKB-KW"/>
</dbReference>
<protein>
    <submittedName>
        <fullName evidence="8">Putative ADP-ribosylation factor GTPase activating protein 1</fullName>
    </submittedName>
</protein>
<proteinExistence type="predicted"/>